<protein>
    <submittedName>
        <fullName evidence="1">Uncharacterized protein</fullName>
    </submittedName>
</protein>
<dbReference type="EMBL" id="FOLL01000016">
    <property type="protein sequence ID" value="SFC62111.1"/>
    <property type="molecule type" value="Genomic_DNA"/>
</dbReference>
<name>A0A1I1KN69_9SPHI</name>
<dbReference type="Proteomes" id="UP000199577">
    <property type="component" value="Unassembled WGS sequence"/>
</dbReference>
<evidence type="ECO:0000313" key="1">
    <source>
        <dbReference type="EMBL" id="SFC62111.1"/>
    </source>
</evidence>
<keyword evidence="2" id="KW-1185">Reference proteome</keyword>
<proteinExistence type="predicted"/>
<reference evidence="1 2" key="1">
    <citation type="submission" date="2016-10" db="EMBL/GenBank/DDBJ databases">
        <authorList>
            <person name="de Groot N.N."/>
        </authorList>
    </citation>
    <scope>NUCLEOTIDE SEQUENCE [LARGE SCALE GENOMIC DNA]</scope>
    <source>
        <strain evidence="1 2">DSM 22900</strain>
    </source>
</reference>
<sequence>MCGLRVFYAQPDTAMKDVSVSINFDIIGNTDVNKLADSLGKAYAYDLIATPYLMPVDGQPISNYFFGIYHSKALDSIAEAEYEKGKKQLDDFYKKR</sequence>
<dbReference type="AlphaFoldDB" id="A0A1I1KN69"/>
<accession>A0A1I1KN69</accession>
<organism evidence="1 2">
    <name type="scientific">Parapedobacter composti</name>
    <dbReference type="NCBI Taxonomy" id="623281"/>
    <lineage>
        <taxon>Bacteria</taxon>
        <taxon>Pseudomonadati</taxon>
        <taxon>Bacteroidota</taxon>
        <taxon>Sphingobacteriia</taxon>
        <taxon>Sphingobacteriales</taxon>
        <taxon>Sphingobacteriaceae</taxon>
        <taxon>Parapedobacter</taxon>
    </lineage>
</organism>
<evidence type="ECO:0000313" key="2">
    <source>
        <dbReference type="Proteomes" id="UP000199577"/>
    </source>
</evidence>
<gene>
    <name evidence="1" type="ORF">SAMN05421747_11695</name>
</gene>